<dbReference type="PANTHER" id="PTHR10357:SF179">
    <property type="entry name" value="NEUTRAL AND BASIC AMINO ACID TRANSPORT PROTEIN RBAT"/>
    <property type="match status" value="1"/>
</dbReference>
<dbReference type="InterPro" id="IPR045857">
    <property type="entry name" value="O16G_dom_2"/>
</dbReference>
<dbReference type="GO" id="GO:0009313">
    <property type="term" value="P:oligosaccharide catabolic process"/>
    <property type="evidence" value="ECO:0007669"/>
    <property type="project" value="TreeGrafter"/>
</dbReference>
<dbReference type="EMBL" id="CP015961">
    <property type="protein sequence ID" value="ANI91960.1"/>
    <property type="molecule type" value="Genomic_DNA"/>
</dbReference>
<dbReference type="InterPro" id="IPR006047">
    <property type="entry name" value="GH13_cat_dom"/>
</dbReference>
<dbReference type="InterPro" id="IPR017853">
    <property type="entry name" value="GH"/>
</dbReference>
<protein>
    <submittedName>
        <fullName evidence="3">Oligo-1,6-glucosidase</fullName>
    </submittedName>
</protein>
<dbReference type="Gene3D" id="3.20.20.80">
    <property type="entry name" value="Glycosidases"/>
    <property type="match status" value="2"/>
</dbReference>
<dbReference type="Pfam" id="PF00128">
    <property type="entry name" value="Alpha-amylase"/>
    <property type="match status" value="1"/>
</dbReference>
<gene>
    <name evidence="3" type="ORF">BJL86_1173</name>
</gene>
<dbReference type="Gene3D" id="3.90.400.10">
    <property type="entry name" value="Oligo-1,6-glucosidase, Domain 2"/>
    <property type="match status" value="1"/>
</dbReference>
<dbReference type="OrthoDB" id="9043248at2"/>
<organism evidence="3 4">
    <name type="scientific">Dietzia timorensis</name>
    <dbReference type="NCBI Taxonomy" id="499555"/>
    <lineage>
        <taxon>Bacteria</taxon>
        <taxon>Bacillati</taxon>
        <taxon>Actinomycetota</taxon>
        <taxon>Actinomycetes</taxon>
        <taxon>Mycobacteriales</taxon>
        <taxon>Dietziaceae</taxon>
        <taxon>Dietzia</taxon>
    </lineage>
</organism>
<proteinExistence type="inferred from homology"/>
<evidence type="ECO:0000313" key="4">
    <source>
        <dbReference type="Proteomes" id="UP000186104"/>
    </source>
</evidence>
<dbReference type="PANTHER" id="PTHR10357">
    <property type="entry name" value="ALPHA-AMYLASE FAMILY MEMBER"/>
    <property type="match status" value="1"/>
</dbReference>
<dbReference type="KEGG" id="dtm:BJL86_1173"/>
<dbReference type="STRING" id="499555.BJL86_1173"/>
<accession>A0A173LN19</accession>
<evidence type="ECO:0000259" key="2">
    <source>
        <dbReference type="SMART" id="SM00642"/>
    </source>
</evidence>
<feature type="domain" description="Glycosyl hydrolase family 13 catalytic" evidence="2">
    <location>
        <begin position="5"/>
        <end position="392"/>
    </location>
</feature>
<evidence type="ECO:0000313" key="3">
    <source>
        <dbReference type="EMBL" id="ANI91960.1"/>
    </source>
</evidence>
<comment type="similarity">
    <text evidence="1">Belongs to the glycosyl hydrolase 13 family.</text>
</comment>
<dbReference type="GO" id="GO:0004556">
    <property type="term" value="F:alpha-amylase activity"/>
    <property type="evidence" value="ECO:0007669"/>
    <property type="project" value="TreeGrafter"/>
</dbReference>
<sequence>MVLYQVYPRSFQDSDGDGVGDLPGITRRIDYLHDLGVDGVWLNPIMASPGHDHGYDVSDPRAINPLFGSTTDLATLLDALHSRGMVLIMDLVPNHFSAEHPWFAEALAAPPGSPARDRFIFRPGSGDDGAAPPNNWPSVFGGSAWDRVPGDTSAPSQWYLHLFDSSQPDVNWDNPDIRADMDRTLRHWLELGVDGFRIDVAHGMAKPPGLPDISDPDDLPQLVVSDNELRFDQPGVHELHRRIRSVVDEFDDKRTFAEAWIGRPERLARYLAPDELHHAFGFALTEAGFAADEIRAGIEDTLAASRLSGAAPTWALSNHDVIREVTRYGGGELGLARARAMALVVLALPGIPFVYAGAELGLENSGDIPDERLTDPNFLRTGDRTAARDGERVPLPWSGTEPPYGFSTTVNTWLPQPEGLAEITAERQAHEPGSMLTLYREAIALRKSFAGYREPDITWHDAPNGCLSWSYDGGVHLLLNATSTPVDFAHLAPAGAREDEIILVSTSLEGGDVPANTAVWLDRRPRRGN</sequence>
<dbReference type="AlphaFoldDB" id="A0A173LN19"/>
<dbReference type="GO" id="GO:0016853">
    <property type="term" value="F:isomerase activity"/>
    <property type="evidence" value="ECO:0007669"/>
    <property type="project" value="UniProtKB-KW"/>
</dbReference>
<dbReference type="SUPFAM" id="SSF51445">
    <property type="entry name" value="(Trans)glycosidases"/>
    <property type="match status" value="1"/>
</dbReference>
<dbReference type="SMART" id="SM00642">
    <property type="entry name" value="Aamy"/>
    <property type="match status" value="1"/>
</dbReference>
<dbReference type="Proteomes" id="UP000186104">
    <property type="component" value="Chromosome"/>
</dbReference>
<keyword evidence="4" id="KW-1185">Reference proteome</keyword>
<name>A0A173LN19_9ACTN</name>
<evidence type="ECO:0000256" key="1">
    <source>
        <dbReference type="ARBA" id="ARBA00008061"/>
    </source>
</evidence>
<reference evidence="3 4" key="1">
    <citation type="submission" date="2016-06" db="EMBL/GenBank/DDBJ databases">
        <title>Complete genome sequence of a saline-alkali tolerant type strain Dietzia timorensis ID05-A0528T.</title>
        <authorList>
            <person name="Wu X."/>
        </authorList>
    </citation>
    <scope>NUCLEOTIDE SEQUENCE [LARGE SCALE GENOMIC DNA]</scope>
    <source>
        <strain evidence="3 4">ID05-A0528</strain>
    </source>
</reference>
<dbReference type="CDD" id="cd11332">
    <property type="entry name" value="AmyAc_OligoGlu_TS"/>
    <property type="match status" value="1"/>
</dbReference>